<dbReference type="STRING" id="1120955.SAMN03080610_01499"/>
<evidence type="ECO:0000256" key="1">
    <source>
        <dbReference type="SAM" id="MobiDB-lite"/>
    </source>
</evidence>
<evidence type="ECO:0000313" key="3">
    <source>
        <dbReference type="Proteomes" id="UP000199347"/>
    </source>
</evidence>
<reference evidence="3" key="1">
    <citation type="submission" date="2016-10" db="EMBL/GenBank/DDBJ databases">
        <authorList>
            <person name="Varghese N."/>
            <person name="Submissions S."/>
        </authorList>
    </citation>
    <scope>NUCLEOTIDE SEQUENCE [LARGE SCALE GENOMIC DNA]</scope>
    <source>
        <strain evidence="3">DSM 2698</strain>
    </source>
</reference>
<organism evidence="2 3">
    <name type="scientific">Afifella marina DSM 2698</name>
    <dbReference type="NCBI Taxonomy" id="1120955"/>
    <lineage>
        <taxon>Bacteria</taxon>
        <taxon>Pseudomonadati</taxon>
        <taxon>Pseudomonadota</taxon>
        <taxon>Alphaproteobacteria</taxon>
        <taxon>Hyphomicrobiales</taxon>
        <taxon>Afifellaceae</taxon>
        <taxon>Afifella</taxon>
    </lineage>
</organism>
<gene>
    <name evidence="2" type="ORF">SAMN03080610_01499</name>
</gene>
<feature type="compositionally biased region" description="Basic and acidic residues" evidence="1">
    <location>
        <begin position="1"/>
        <end position="16"/>
    </location>
</feature>
<accession>A0A1G5N6H5</accession>
<feature type="region of interest" description="Disordered" evidence="1">
    <location>
        <begin position="1"/>
        <end position="25"/>
    </location>
</feature>
<dbReference type="AlphaFoldDB" id="A0A1G5N6H5"/>
<keyword evidence="3" id="KW-1185">Reference proteome</keyword>
<protein>
    <submittedName>
        <fullName evidence="2">Uncharacterized protein</fullName>
    </submittedName>
</protein>
<dbReference type="Proteomes" id="UP000199347">
    <property type="component" value="Unassembled WGS sequence"/>
</dbReference>
<evidence type="ECO:0000313" key="2">
    <source>
        <dbReference type="EMBL" id="SCZ32270.1"/>
    </source>
</evidence>
<name>A0A1G5N6H5_AFIMA</name>
<dbReference type="EMBL" id="FMVW01000002">
    <property type="protein sequence ID" value="SCZ32270.1"/>
    <property type="molecule type" value="Genomic_DNA"/>
</dbReference>
<proteinExistence type="predicted"/>
<sequence>MRRPSSRHDGDLPRKGDHPRRVKTRIKQNKKYNLYSDSYLNRLHQILFR</sequence>